<gene>
    <name evidence="1" type="ORF">Q5M86_06815</name>
</gene>
<dbReference type="Proteomes" id="UP001175147">
    <property type="component" value="Unassembled WGS sequence"/>
</dbReference>
<protein>
    <recommendedName>
        <fullName evidence="3">DUF4468 domain-containing protein</fullName>
    </recommendedName>
</protein>
<reference evidence="1" key="1">
    <citation type="submission" date="2023-07" db="EMBL/GenBank/DDBJ databases">
        <title>Mucosal microbiota of week-old chicken and adult hens.</title>
        <authorList>
            <person name="Volf J."/>
            <person name="Karasova D."/>
            <person name="Crhanova M."/>
            <person name="Faldynova M."/>
            <person name="Prikrylova H."/>
            <person name="Zeman M."/>
            <person name="Babak V."/>
            <person name="Rajova J."/>
            <person name="Rychlik I."/>
        </authorList>
    </citation>
    <scope>NUCLEOTIDE SEQUENCE</scope>
    <source>
        <strain evidence="1">ET902</strain>
    </source>
</reference>
<evidence type="ECO:0000313" key="1">
    <source>
        <dbReference type="EMBL" id="MDO7020481.1"/>
    </source>
</evidence>
<comment type="caution">
    <text evidence="1">The sequence shown here is derived from an EMBL/GenBank/DDBJ whole genome shotgun (WGS) entry which is preliminary data.</text>
</comment>
<dbReference type="EMBL" id="JAUPBM010000073">
    <property type="protein sequence ID" value="MDO7020481.1"/>
    <property type="molecule type" value="Genomic_DNA"/>
</dbReference>
<organism evidence="1 2">
    <name type="scientific">Brachyspira innocens</name>
    <dbReference type="NCBI Taxonomy" id="13264"/>
    <lineage>
        <taxon>Bacteria</taxon>
        <taxon>Pseudomonadati</taxon>
        <taxon>Spirochaetota</taxon>
        <taxon>Spirochaetia</taxon>
        <taxon>Brachyspirales</taxon>
        <taxon>Brachyspiraceae</taxon>
        <taxon>Brachyspira</taxon>
    </lineage>
</organism>
<proteinExistence type="predicted"/>
<keyword evidence="2" id="KW-1185">Reference proteome</keyword>
<evidence type="ECO:0000313" key="2">
    <source>
        <dbReference type="Proteomes" id="UP001175147"/>
    </source>
</evidence>
<dbReference type="RefSeq" id="WP_020005168.1">
    <property type="nucleotide sequence ID" value="NZ_JAUPBL010000043.1"/>
</dbReference>
<name>A0ABT8YX64_9SPIR</name>
<accession>A0ABT8YX64</accession>
<sequence>MKQFILVFFLIINTVLLAEQKIFVSTKLKGSDLRKEILKWVKQEAQNNKFRSYDNGLVYLFFVSNNIIDNNSLCFDISFHLEYDKFIVNFSNTKLLDNTTGDTKDLKFSIWSTLTNSGWFKEYNDTISMIIDELENIVNN</sequence>
<evidence type="ECO:0008006" key="3">
    <source>
        <dbReference type="Google" id="ProtNLM"/>
    </source>
</evidence>